<organism evidence="2 3">
    <name type="scientific">Mycena belliarum</name>
    <dbReference type="NCBI Taxonomy" id="1033014"/>
    <lineage>
        <taxon>Eukaryota</taxon>
        <taxon>Fungi</taxon>
        <taxon>Dikarya</taxon>
        <taxon>Basidiomycota</taxon>
        <taxon>Agaricomycotina</taxon>
        <taxon>Agaricomycetes</taxon>
        <taxon>Agaricomycetidae</taxon>
        <taxon>Agaricales</taxon>
        <taxon>Marasmiineae</taxon>
        <taxon>Mycenaceae</taxon>
        <taxon>Mycena</taxon>
    </lineage>
</organism>
<evidence type="ECO:0000256" key="1">
    <source>
        <dbReference type="SAM" id="MobiDB-lite"/>
    </source>
</evidence>
<keyword evidence="3" id="KW-1185">Reference proteome</keyword>
<reference evidence="2" key="1">
    <citation type="submission" date="2023-03" db="EMBL/GenBank/DDBJ databases">
        <title>Massive genome expansion in bonnet fungi (Mycena s.s.) driven by repeated elements and novel gene families across ecological guilds.</title>
        <authorList>
            <consortium name="Lawrence Berkeley National Laboratory"/>
            <person name="Harder C.B."/>
            <person name="Miyauchi S."/>
            <person name="Viragh M."/>
            <person name="Kuo A."/>
            <person name="Thoen E."/>
            <person name="Andreopoulos B."/>
            <person name="Lu D."/>
            <person name="Skrede I."/>
            <person name="Drula E."/>
            <person name="Henrissat B."/>
            <person name="Morin E."/>
            <person name="Kohler A."/>
            <person name="Barry K."/>
            <person name="LaButti K."/>
            <person name="Morin E."/>
            <person name="Salamov A."/>
            <person name="Lipzen A."/>
            <person name="Mereny Z."/>
            <person name="Hegedus B."/>
            <person name="Baldrian P."/>
            <person name="Stursova M."/>
            <person name="Weitz H."/>
            <person name="Taylor A."/>
            <person name="Grigoriev I.V."/>
            <person name="Nagy L.G."/>
            <person name="Martin F."/>
            <person name="Kauserud H."/>
        </authorList>
    </citation>
    <scope>NUCLEOTIDE SEQUENCE</scope>
    <source>
        <strain evidence="2">CBHHK173m</strain>
    </source>
</reference>
<sequence length="216" mass="24637">MGEKKRQTCTSRRPRDTSISPADEGRSSFHVLSAEMAGIWHITSSPATSDLPSPLSLFPPTIDDYPPRLNSRRGYPRYLIHLLLQQLRQRRISQMPTVLSRKLTYPMLGEVLGIDPPRPGLPRHFCRLWGRLGRCHSIGGTSVLVCITVSARCHLVHLGQEKPSNLPNTTPNARLRGRIAFCCCLPAFPCARRCRAGRARSPRRRMWEHHWYQTLR</sequence>
<dbReference type="EMBL" id="JARJCN010000006">
    <property type="protein sequence ID" value="KAJ7100197.1"/>
    <property type="molecule type" value="Genomic_DNA"/>
</dbReference>
<accession>A0AAD6XSK2</accession>
<dbReference type="AlphaFoldDB" id="A0AAD6XSK2"/>
<gene>
    <name evidence="2" type="ORF">B0H15DRAFT_511659</name>
</gene>
<evidence type="ECO:0000313" key="2">
    <source>
        <dbReference type="EMBL" id="KAJ7100197.1"/>
    </source>
</evidence>
<evidence type="ECO:0000313" key="3">
    <source>
        <dbReference type="Proteomes" id="UP001222325"/>
    </source>
</evidence>
<proteinExistence type="predicted"/>
<name>A0AAD6XSK2_9AGAR</name>
<feature type="region of interest" description="Disordered" evidence="1">
    <location>
        <begin position="1"/>
        <end position="26"/>
    </location>
</feature>
<comment type="caution">
    <text evidence="2">The sequence shown here is derived from an EMBL/GenBank/DDBJ whole genome shotgun (WGS) entry which is preliminary data.</text>
</comment>
<dbReference type="Proteomes" id="UP001222325">
    <property type="component" value="Unassembled WGS sequence"/>
</dbReference>
<protein>
    <submittedName>
        <fullName evidence="2">Uncharacterized protein</fullName>
    </submittedName>
</protein>